<gene>
    <name evidence="9" type="ORF">SAMN02746091_00190</name>
</gene>
<keyword evidence="5" id="KW-0067">ATP-binding</keyword>
<organism evidence="9 10">
    <name type="scientific">Caloramator proteoclasticus DSM 10124</name>
    <dbReference type="NCBI Taxonomy" id="1121262"/>
    <lineage>
        <taxon>Bacteria</taxon>
        <taxon>Bacillati</taxon>
        <taxon>Bacillota</taxon>
        <taxon>Clostridia</taxon>
        <taxon>Eubacteriales</taxon>
        <taxon>Clostridiaceae</taxon>
        <taxon>Caloramator</taxon>
    </lineage>
</organism>
<dbReference type="GO" id="GO:0006310">
    <property type="term" value="P:DNA recombination"/>
    <property type="evidence" value="ECO:0007669"/>
    <property type="project" value="InterPro"/>
</dbReference>
<dbReference type="PANTHER" id="PTHR11059">
    <property type="entry name" value="DNA REPAIR PROTEIN RECN"/>
    <property type="match status" value="1"/>
</dbReference>
<keyword evidence="3" id="KW-0547">Nucleotide-binding</keyword>
<dbReference type="GO" id="GO:0005524">
    <property type="term" value="F:ATP binding"/>
    <property type="evidence" value="ECO:0007669"/>
    <property type="project" value="UniProtKB-KW"/>
</dbReference>
<dbReference type="EMBL" id="FQVG01000002">
    <property type="protein sequence ID" value="SHE34097.1"/>
    <property type="molecule type" value="Genomic_DNA"/>
</dbReference>
<protein>
    <recommendedName>
        <fullName evidence="2">DNA repair protein RecN</fullName>
    </recommendedName>
    <alternativeName>
        <fullName evidence="7">Recombination protein N</fullName>
    </alternativeName>
</protein>
<dbReference type="SUPFAM" id="SSF52540">
    <property type="entry name" value="P-loop containing nucleoside triphosphate hydrolases"/>
    <property type="match status" value="1"/>
</dbReference>
<evidence type="ECO:0000313" key="10">
    <source>
        <dbReference type="Proteomes" id="UP000184423"/>
    </source>
</evidence>
<evidence type="ECO:0000256" key="1">
    <source>
        <dbReference type="ARBA" id="ARBA00009441"/>
    </source>
</evidence>
<evidence type="ECO:0000256" key="6">
    <source>
        <dbReference type="ARBA" id="ARBA00023204"/>
    </source>
</evidence>
<accession>A0A1M4SQ71</accession>
<proteinExistence type="inferred from homology"/>
<evidence type="ECO:0000256" key="2">
    <source>
        <dbReference type="ARBA" id="ARBA00021315"/>
    </source>
</evidence>
<keyword evidence="4" id="KW-0227">DNA damage</keyword>
<dbReference type="RefSeq" id="WP_073247630.1">
    <property type="nucleotide sequence ID" value="NZ_FQVG01000002.1"/>
</dbReference>
<keyword evidence="8" id="KW-0175">Coiled coil</keyword>
<name>A0A1M4SQ71_9CLOT</name>
<dbReference type="InterPro" id="IPR027417">
    <property type="entry name" value="P-loop_NTPase"/>
</dbReference>
<evidence type="ECO:0000313" key="9">
    <source>
        <dbReference type="EMBL" id="SHE34097.1"/>
    </source>
</evidence>
<keyword evidence="10" id="KW-1185">Reference proteome</keyword>
<feature type="coiled-coil region" evidence="8">
    <location>
        <begin position="3"/>
        <end position="54"/>
    </location>
</feature>
<dbReference type="Proteomes" id="UP000184423">
    <property type="component" value="Unassembled WGS sequence"/>
</dbReference>
<evidence type="ECO:0000256" key="4">
    <source>
        <dbReference type="ARBA" id="ARBA00022763"/>
    </source>
</evidence>
<evidence type="ECO:0000256" key="8">
    <source>
        <dbReference type="SAM" id="Coils"/>
    </source>
</evidence>
<keyword evidence="6" id="KW-0234">DNA repair</keyword>
<evidence type="ECO:0000256" key="7">
    <source>
        <dbReference type="ARBA" id="ARBA00033408"/>
    </source>
</evidence>
<evidence type="ECO:0000256" key="3">
    <source>
        <dbReference type="ARBA" id="ARBA00022741"/>
    </source>
</evidence>
<dbReference type="Gene3D" id="3.40.50.300">
    <property type="entry name" value="P-loop containing nucleotide triphosphate hydrolases"/>
    <property type="match status" value="1"/>
</dbReference>
<dbReference type="AlphaFoldDB" id="A0A1M4SQ71"/>
<comment type="similarity">
    <text evidence="1">Belongs to the RecN family.</text>
</comment>
<sequence>MWLEKLKDISNKFEEEKKNYYELKGQLQALNNEKKALEEKLKVLEKREVTLLESRRLLHNVSEYARNQSKQQIEYIVTNCLQYIFNSNIEFKIELNEKANRNEADFFVVTPLENGQSVTTKPEVSRGGGVVDIVSLALRVALLEAHNPKINGPLILDEPAKHVSEDFVINVAEFLKQVSKMFNRQIIMVTHNTHLLESADKKYRVELIDTVSSVTPVT</sequence>
<reference evidence="10" key="1">
    <citation type="submission" date="2016-11" db="EMBL/GenBank/DDBJ databases">
        <authorList>
            <person name="Varghese N."/>
            <person name="Submissions S."/>
        </authorList>
    </citation>
    <scope>NUCLEOTIDE SEQUENCE [LARGE SCALE GENOMIC DNA]</scope>
    <source>
        <strain evidence="10">DSM 10124</strain>
    </source>
</reference>
<evidence type="ECO:0000256" key="5">
    <source>
        <dbReference type="ARBA" id="ARBA00022840"/>
    </source>
</evidence>
<dbReference type="PANTHER" id="PTHR11059:SF0">
    <property type="entry name" value="DNA REPAIR PROTEIN RECN"/>
    <property type="match status" value="1"/>
</dbReference>
<dbReference type="InterPro" id="IPR004604">
    <property type="entry name" value="DNA_recomb/repair_RecN"/>
</dbReference>
<dbReference type="GO" id="GO:0006281">
    <property type="term" value="P:DNA repair"/>
    <property type="evidence" value="ECO:0007669"/>
    <property type="project" value="UniProtKB-KW"/>
</dbReference>